<dbReference type="InterPro" id="IPR025250">
    <property type="entry name" value="DUF4199"/>
</dbReference>
<keyword evidence="3" id="KW-1185">Reference proteome</keyword>
<evidence type="ECO:0000313" key="3">
    <source>
        <dbReference type="Proteomes" id="UP000293162"/>
    </source>
</evidence>
<gene>
    <name evidence="2" type="ORF">EWM59_07755</name>
</gene>
<keyword evidence="1" id="KW-0472">Membrane</keyword>
<dbReference type="AlphaFoldDB" id="A0A4Q5M1C9"/>
<keyword evidence="1" id="KW-0812">Transmembrane</keyword>
<comment type="caution">
    <text evidence="2">The sequence shown here is derived from an EMBL/GenBank/DDBJ whole genome shotgun (WGS) entry which is preliminary data.</text>
</comment>
<dbReference type="OrthoDB" id="952579at2"/>
<sequence length="176" mass="20024">MLKNKIVRHSLYYGSIAALICIIVALIQFYGIHKSPFGRYKLPAFGINILFILIAIWTYRATNLGTLTFTEGFSVGFLTNFFAAFITATFYYVFLKFAGNEAILLWVKENVEAIMKIKDSHIKNFGLEEFSSLLEQAKQVPTPGYVFLDELGKKQICIIAVTIISLIFRRHTYTVS</sequence>
<feature type="transmembrane region" description="Helical" evidence="1">
    <location>
        <begin position="42"/>
        <end position="60"/>
    </location>
</feature>
<proteinExistence type="predicted"/>
<evidence type="ECO:0000256" key="1">
    <source>
        <dbReference type="SAM" id="Phobius"/>
    </source>
</evidence>
<feature type="transmembrane region" description="Helical" evidence="1">
    <location>
        <begin position="72"/>
        <end position="94"/>
    </location>
</feature>
<evidence type="ECO:0000313" key="2">
    <source>
        <dbReference type="EMBL" id="RYU96096.1"/>
    </source>
</evidence>
<reference evidence="2 3" key="1">
    <citation type="submission" date="2019-02" db="EMBL/GenBank/DDBJ databases">
        <title>Bacterial novel species Emticicia sp. 17J42-9 isolated from soil.</title>
        <authorList>
            <person name="Jung H.-Y."/>
        </authorList>
    </citation>
    <scope>NUCLEOTIDE SEQUENCE [LARGE SCALE GENOMIC DNA]</scope>
    <source>
        <strain evidence="2 3">17J42-9</strain>
    </source>
</reference>
<dbReference type="RefSeq" id="WP_130020386.1">
    <property type="nucleotide sequence ID" value="NZ_SEWF01000009.1"/>
</dbReference>
<dbReference type="Pfam" id="PF13858">
    <property type="entry name" value="DUF4199"/>
    <property type="match status" value="1"/>
</dbReference>
<feature type="transmembrane region" description="Helical" evidence="1">
    <location>
        <begin position="12"/>
        <end position="30"/>
    </location>
</feature>
<dbReference type="Proteomes" id="UP000293162">
    <property type="component" value="Unassembled WGS sequence"/>
</dbReference>
<accession>A0A4Q5M1C9</accession>
<organism evidence="2 3">
    <name type="scientific">Emticicia agri</name>
    <dbReference type="NCBI Taxonomy" id="2492393"/>
    <lineage>
        <taxon>Bacteria</taxon>
        <taxon>Pseudomonadati</taxon>
        <taxon>Bacteroidota</taxon>
        <taxon>Cytophagia</taxon>
        <taxon>Cytophagales</taxon>
        <taxon>Leadbetterellaceae</taxon>
        <taxon>Emticicia</taxon>
    </lineage>
</organism>
<protein>
    <submittedName>
        <fullName evidence="2">DUF4199 domain-containing protein</fullName>
    </submittedName>
</protein>
<name>A0A4Q5M1C9_9BACT</name>
<keyword evidence="1" id="KW-1133">Transmembrane helix</keyword>
<dbReference type="EMBL" id="SEWF01000009">
    <property type="protein sequence ID" value="RYU96096.1"/>
    <property type="molecule type" value="Genomic_DNA"/>
</dbReference>